<protein>
    <submittedName>
        <fullName evidence="1">Uncharacterized protein</fullName>
    </submittedName>
</protein>
<dbReference type="OMA" id="CIMFFEV"/>
<dbReference type="AlphaFoldDB" id="A0A834Y579"/>
<name>A0A834Y579_TETSI</name>
<dbReference type="Proteomes" id="UP000655225">
    <property type="component" value="Unassembled WGS sequence"/>
</dbReference>
<gene>
    <name evidence="1" type="ORF">HHK36_032617</name>
</gene>
<keyword evidence="2" id="KW-1185">Reference proteome</keyword>
<dbReference type="EMBL" id="JABCRI010000821">
    <property type="protein sequence ID" value="KAF8369370.1"/>
    <property type="molecule type" value="Genomic_DNA"/>
</dbReference>
<evidence type="ECO:0000313" key="2">
    <source>
        <dbReference type="Proteomes" id="UP000655225"/>
    </source>
</evidence>
<reference evidence="1 2" key="1">
    <citation type="submission" date="2020-04" db="EMBL/GenBank/DDBJ databases">
        <title>Plant Genome Project.</title>
        <authorList>
            <person name="Zhang R.-G."/>
        </authorList>
    </citation>
    <scope>NUCLEOTIDE SEQUENCE [LARGE SCALE GENOMIC DNA]</scope>
    <source>
        <strain evidence="1">YNK0</strain>
        <tissue evidence="1">Leaf</tissue>
    </source>
</reference>
<proteinExistence type="predicted"/>
<sequence>MSGLNLRDTGMMGMFEEMGFCGNLDFLAAPPREGDVALDTEPEATVEEDYTDDEMDVMSLRGGCGGTGCS</sequence>
<dbReference type="OrthoDB" id="1705378at2759"/>
<organism evidence="1 2">
    <name type="scientific">Tetracentron sinense</name>
    <name type="common">Spur-leaf</name>
    <dbReference type="NCBI Taxonomy" id="13715"/>
    <lineage>
        <taxon>Eukaryota</taxon>
        <taxon>Viridiplantae</taxon>
        <taxon>Streptophyta</taxon>
        <taxon>Embryophyta</taxon>
        <taxon>Tracheophyta</taxon>
        <taxon>Spermatophyta</taxon>
        <taxon>Magnoliopsida</taxon>
        <taxon>Trochodendrales</taxon>
        <taxon>Trochodendraceae</taxon>
        <taxon>Tetracentron</taxon>
    </lineage>
</organism>
<comment type="caution">
    <text evidence="1">The sequence shown here is derived from an EMBL/GenBank/DDBJ whole genome shotgun (WGS) entry which is preliminary data.</text>
</comment>
<accession>A0A834Y579</accession>
<evidence type="ECO:0000313" key="1">
    <source>
        <dbReference type="EMBL" id="KAF8369370.1"/>
    </source>
</evidence>